<reference evidence="1 2" key="1">
    <citation type="submission" date="2011-01" db="EMBL/GenBank/DDBJ databases">
        <authorList>
            <person name="Weinstock G."/>
            <person name="Sodergren E."/>
            <person name="Clifton S."/>
            <person name="Fulton L."/>
            <person name="Fulton B."/>
            <person name="Courtney L."/>
            <person name="Fronick C."/>
            <person name="Harrison M."/>
            <person name="Strong C."/>
            <person name="Farmer C."/>
            <person name="Delahaunty K."/>
            <person name="Markovic C."/>
            <person name="Hall O."/>
            <person name="Minx P."/>
            <person name="Tomlinson C."/>
            <person name="Mitreva M."/>
            <person name="Hou S."/>
            <person name="Chen J."/>
            <person name="Wollam A."/>
            <person name="Pepin K.H."/>
            <person name="Johnson M."/>
            <person name="Bhonagiri V."/>
            <person name="Zhang X."/>
            <person name="Suruliraj S."/>
            <person name="Warren W."/>
            <person name="Chinwalla A."/>
            <person name="Mardis E.R."/>
            <person name="Wilson R.K."/>
        </authorList>
    </citation>
    <scope>NUCLEOTIDE SEQUENCE [LARGE SCALE GENOMIC DNA]</scope>
    <source>
        <strain evidence="2">DSM 22608 / JCM 16073 / KCTC 15190 / YIT 12066</strain>
    </source>
</reference>
<dbReference type="AlphaFoldDB" id="E8LN52"/>
<accession>E8LN52</accession>
<dbReference type="HOGENOM" id="CLU_3258810_0_0_6"/>
<sequence>MAIKHIANTPRLLFIPTRTVITVDRMDKAYGKNMLIRSISKI</sequence>
<protein>
    <submittedName>
        <fullName evidence="1">Uncharacterized protein</fullName>
    </submittedName>
</protein>
<dbReference type="Proteomes" id="UP000018458">
    <property type="component" value="Unassembled WGS sequence"/>
</dbReference>
<name>E8LN52_SUCHY</name>
<evidence type="ECO:0000313" key="2">
    <source>
        <dbReference type="Proteomes" id="UP000018458"/>
    </source>
</evidence>
<gene>
    <name evidence="1" type="ORF">HMPREF9444_02206</name>
</gene>
<evidence type="ECO:0000313" key="1">
    <source>
        <dbReference type="EMBL" id="EFY06058.1"/>
    </source>
</evidence>
<proteinExistence type="predicted"/>
<comment type="caution">
    <text evidence="1">The sequence shown here is derived from an EMBL/GenBank/DDBJ whole genome shotgun (WGS) entry which is preliminary data.</text>
</comment>
<organism evidence="1 2">
    <name type="scientific">Succinatimonas hippei (strain DSM 22608 / JCM 16073 / KCTC 15190 / YIT 12066)</name>
    <dbReference type="NCBI Taxonomy" id="762983"/>
    <lineage>
        <taxon>Bacteria</taxon>
        <taxon>Pseudomonadati</taxon>
        <taxon>Pseudomonadota</taxon>
        <taxon>Gammaproteobacteria</taxon>
        <taxon>Aeromonadales</taxon>
        <taxon>Succinivibrionaceae</taxon>
        <taxon>Succinatimonas</taxon>
    </lineage>
</organism>
<keyword evidence="2" id="KW-1185">Reference proteome</keyword>
<dbReference type="EMBL" id="AEVO01000158">
    <property type="protein sequence ID" value="EFY06058.1"/>
    <property type="molecule type" value="Genomic_DNA"/>
</dbReference>